<sequence>MSQVFHSTGPISIAILTVSDTRDQRTDESGQLIRKLAQEKDLEIEAYEIVRDDAAEIRQAVGRLLENESVDAVITTGGTGIAKRDVTLEAVAPLFEKELAGFGELFRFLSYTEDVGSRALLSRATAGTIGTKALFVLPGSRGAVRLAMDKLILPELRHIVFELTKHLQPRE</sequence>
<evidence type="ECO:0000256" key="6">
    <source>
        <dbReference type="PIRNR" id="PIRNR006443"/>
    </source>
</evidence>
<dbReference type="EMBL" id="MBQG01000054">
    <property type="protein sequence ID" value="OHX53918.1"/>
    <property type="molecule type" value="Genomic_DNA"/>
</dbReference>
<dbReference type="InterPro" id="IPR012245">
    <property type="entry name" value="MoaB"/>
</dbReference>
<dbReference type="NCBIfam" id="TIGR00177">
    <property type="entry name" value="molyb_syn"/>
    <property type="match status" value="1"/>
</dbReference>
<dbReference type="Gene3D" id="3.40.980.10">
    <property type="entry name" value="MoaB/Mog-like domain"/>
    <property type="match status" value="1"/>
</dbReference>
<gene>
    <name evidence="8" type="ORF">BB776_01450</name>
</gene>
<evidence type="ECO:0000256" key="1">
    <source>
        <dbReference type="ARBA" id="ARBA00003487"/>
    </source>
</evidence>
<evidence type="ECO:0000256" key="2">
    <source>
        <dbReference type="ARBA" id="ARBA00005046"/>
    </source>
</evidence>
<dbReference type="InterPro" id="IPR008284">
    <property type="entry name" value="MoCF_biosynth_CS"/>
</dbReference>
<evidence type="ECO:0000256" key="3">
    <source>
        <dbReference type="ARBA" id="ARBA00006112"/>
    </source>
</evidence>
<evidence type="ECO:0000313" key="8">
    <source>
        <dbReference type="EMBL" id="OHX53918.1"/>
    </source>
</evidence>
<dbReference type="PANTHER" id="PTHR43232">
    <property type="entry name" value="MOLYBDENUM COFACTOR BIOSYNTHESIS PROTEIN B"/>
    <property type="match status" value="1"/>
</dbReference>
<evidence type="ECO:0000313" key="9">
    <source>
        <dbReference type="Proteomes" id="UP000242153"/>
    </source>
</evidence>
<keyword evidence="5 6" id="KW-0501">Molybdenum cofactor biosynthesis</keyword>
<accession>A0ABX3D172</accession>
<dbReference type="Pfam" id="PF00994">
    <property type="entry name" value="MoCF_biosynth"/>
    <property type="match status" value="1"/>
</dbReference>
<dbReference type="InterPro" id="IPR036425">
    <property type="entry name" value="MoaB/Mog-like_dom_sf"/>
</dbReference>
<proteinExistence type="inferred from homology"/>
<comment type="similarity">
    <text evidence="3 6">Belongs to the MoaB/Mog family.</text>
</comment>
<evidence type="ECO:0000256" key="4">
    <source>
        <dbReference type="ARBA" id="ARBA00015262"/>
    </source>
</evidence>
<dbReference type="PANTHER" id="PTHR43232:SF2">
    <property type="entry name" value="MOLYBDENUM COFACTOR BIOSYNTHESIS PROTEIN B"/>
    <property type="match status" value="1"/>
</dbReference>
<comment type="function">
    <text evidence="1 6">May be involved in the biosynthesis of molybdopterin.</text>
</comment>
<evidence type="ECO:0000256" key="5">
    <source>
        <dbReference type="ARBA" id="ARBA00023150"/>
    </source>
</evidence>
<protein>
    <recommendedName>
        <fullName evidence="4 6">Molybdenum cofactor biosynthesis protein B</fullName>
    </recommendedName>
</protein>
<feature type="domain" description="MoaB/Mog" evidence="7">
    <location>
        <begin position="14"/>
        <end position="159"/>
    </location>
</feature>
<dbReference type="CDD" id="cd00886">
    <property type="entry name" value="MogA_MoaB"/>
    <property type="match status" value="1"/>
</dbReference>
<evidence type="ECO:0000259" key="7">
    <source>
        <dbReference type="SMART" id="SM00852"/>
    </source>
</evidence>
<dbReference type="Proteomes" id="UP000242153">
    <property type="component" value="Unassembled WGS sequence"/>
</dbReference>
<comment type="caution">
    <text evidence="8">The sequence shown here is derived from an EMBL/GenBank/DDBJ whole genome shotgun (WGS) entry which is preliminary data.</text>
</comment>
<dbReference type="RefSeq" id="WP_071151915.1">
    <property type="nucleotide sequence ID" value="NZ_QQRT01000003.1"/>
</dbReference>
<comment type="pathway">
    <text evidence="2 6">Cofactor biosynthesis; molybdopterin biosynthesis.</text>
</comment>
<dbReference type="SUPFAM" id="SSF53218">
    <property type="entry name" value="Molybdenum cofactor biosynthesis proteins"/>
    <property type="match status" value="1"/>
</dbReference>
<dbReference type="PROSITE" id="PS01078">
    <property type="entry name" value="MOCF_BIOSYNTHESIS_1"/>
    <property type="match status" value="1"/>
</dbReference>
<reference evidence="8" key="1">
    <citation type="submission" date="2016-07" db="EMBL/GenBank/DDBJ databases">
        <title>Draft genome Planococcus salivarum.</title>
        <authorList>
            <person name="See-Too W.S."/>
        </authorList>
    </citation>
    <scope>NUCLEOTIDE SEQUENCE [LARGE SCALE GENOMIC DNA]</scope>
    <source>
        <strain evidence="8">DSM 23820</strain>
    </source>
</reference>
<organism evidence="8 9">
    <name type="scientific">Planococcus salinarum</name>
    <dbReference type="NCBI Taxonomy" id="622695"/>
    <lineage>
        <taxon>Bacteria</taxon>
        <taxon>Bacillati</taxon>
        <taxon>Bacillota</taxon>
        <taxon>Bacilli</taxon>
        <taxon>Bacillales</taxon>
        <taxon>Caryophanaceae</taxon>
        <taxon>Planococcus</taxon>
    </lineage>
</organism>
<keyword evidence="9" id="KW-1185">Reference proteome</keyword>
<dbReference type="PIRSF" id="PIRSF006443">
    <property type="entry name" value="MoaB"/>
    <property type="match status" value="1"/>
</dbReference>
<name>A0ABX3D172_9BACL</name>
<dbReference type="InterPro" id="IPR001453">
    <property type="entry name" value="MoaB/Mog_dom"/>
</dbReference>
<dbReference type="SMART" id="SM00852">
    <property type="entry name" value="MoCF_biosynth"/>
    <property type="match status" value="1"/>
</dbReference>